<name>A0A4R5LNE2_9GAMM</name>
<gene>
    <name evidence="3" type="ORF">E2F43_15985</name>
</gene>
<dbReference type="AlphaFoldDB" id="A0A4R5LNE2"/>
<reference evidence="3 4" key="1">
    <citation type="submission" date="2019-03" db="EMBL/GenBank/DDBJ databases">
        <title>Seongchinamella monodicae gen. nov., sp. nov., a novel member of the Gammaproteobacteria isolated from a tidal mudflat of beach.</title>
        <authorList>
            <person name="Yang H.G."/>
            <person name="Kang J.W."/>
            <person name="Lee S.D."/>
        </authorList>
    </citation>
    <scope>NUCLEOTIDE SEQUENCE [LARGE SCALE GENOMIC DNA]</scope>
    <source>
        <strain evidence="3 4">GH4-78</strain>
    </source>
</reference>
<evidence type="ECO:0000259" key="2">
    <source>
        <dbReference type="Pfam" id="PF00501"/>
    </source>
</evidence>
<dbReference type="InterPro" id="IPR050237">
    <property type="entry name" value="ATP-dep_AMP-bd_enzyme"/>
</dbReference>
<dbReference type="InterPro" id="IPR020845">
    <property type="entry name" value="AMP-binding_CS"/>
</dbReference>
<dbReference type="Gene3D" id="3.40.50.12780">
    <property type="entry name" value="N-terminal domain of ligase-like"/>
    <property type="match status" value="1"/>
</dbReference>
<evidence type="ECO:0000313" key="3">
    <source>
        <dbReference type="EMBL" id="TDG11867.1"/>
    </source>
</evidence>
<comment type="caution">
    <text evidence="3">The sequence shown here is derived from an EMBL/GenBank/DDBJ whole genome shotgun (WGS) entry which is preliminary data.</text>
</comment>
<dbReference type="Proteomes" id="UP000295554">
    <property type="component" value="Unassembled WGS sequence"/>
</dbReference>
<dbReference type="SUPFAM" id="SSF56801">
    <property type="entry name" value="Acetyl-CoA synthetase-like"/>
    <property type="match status" value="1"/>
</dbReference>
<accession>A0A4R5LNE2</accession>
<protein>
    <submittedName>
        <fullName evidence="3">Long-chain fatty acid--CoA ligase</fullName>
    </submittedName>
</protein>
<evidence type="ECO:0000256" key="1">
    <source>
        <dbReference type="ARBA" id="ARBA00022598"/>
    </source>
</evidence>
<organism evidence="3 4">
    <name type="scientific">Seongchinamella unica</name>
    <dbReference type="NCBI Taxonomy" id="2547392"/>
    <lineage>
        <taxon>Bacteria</taxon>
        <taxon>Pseudomonadati</taxon>
        <taxon>Pseudomonadota</taxon>
        <taxon>Gammaproteobacteria</taxon>
        <taxon>Cellvibrionales</taxon>
        <taxon>Halieaceae</taxon>
        <taxon>Seongchinamella</taxon>
    </lineage>
</organism>
<dbReference type="GO" id="GO:0016874">
    <property type="term" value="F:ligase activity"/>
    <property type="evidence" value="ECO:0007669"/>
    <property type="project" value="UniProtKB-KW"/>
</dbReference>
<dbReference type="OrthoDB" id="9803968at2"/>
<proteinExistence type="predicted"/>
<dbReference type="Pfam" id="PF23562">
    <property type="entry name" value="AMP-binding_C_3"/>
    <property type="match status" value="1"/>
</dbReference>
<feature type="domain" description="AMP-dependent synthetase/ligase" evidence="2">
    <location>
        <begin position="12"/>
        <end position="341"/>
    </location>
</feature>
<dbReference type="Pfam" id="PF00501">
    <property type="entry name" value="AMP-binding"/>
    <property type="match status" value="1"/>
</dbReference>
<dbReference type="Gene3D" id="3.30.300.30">
    <property type="match status" value="1"/>
</dbReference>
<dbReference type="PANTHER" id="PTHR43767">
    <property type="entry name" value="LONG-CHAIN-FATTY-ACID--COA LIGASE"/>
    <property type="match status" value="1"/>
</dbReference>
<dbReference type="InterPro" id="IPR000873">
    <property type="entry name" value="AMP-dep_synth/lig_dom"/>
</dbReference>
<evidence type="ECO:0000313" key="4">
    <source>
        <dbReference type="Proteomes" id="UP000295554"/>
    </source>
</evidence>
<keyword evidence="4" id="KW-1185">Reference proteome</keyword>
<dbReference type="InterPro" id="IPR042099">
    <property type="entry name" value="ANL_N_sf"/>
</dbReference>
<keyword evidence="1 3" id="KW-0436">Ligase</keyword>
<dbReference type="PANTHER" id="PTHR43767:SF8">
    <property type="entry name" value="LONG-CHAIN-FATTY-ACID--COA LIGASE"/>
    <property type="match status" value="1"/>
</dbReference>
<dbReference type="InterPro" id="IPR045851">
    <property type="entry name" value="AMP-bd_C_sf"/>
</dbReference>
<dbReference type="PROSITE" id="PS00455">
    <property type="entry name" value="AMP_BINDING"/>
    <property type="match status" value="1"/>
</dbReference>
<dbReference type="EMBL" id="SMSE01000004">
    <property type="protein sequence ID" value="TDG11867.1"/>
    <property type="molecule type" value="Genomic_DNA"/>
</dbReference>
<sequence length="499" mass="52991">MPAVLSELLEHLRHRPGDQIVLESEHGSTSAAELVERIAFLAALLQARGAGTVGLLCENSVEWVVADLACQFLRLRLVPLPTFFSDGQIQYVLDAAMVDTLLYDSASGRRVAGLPGIAKGATGNAQGLCLRSLEVGREAAMPAQTTKLTFTSGSTGTPKGVCLSTSQCLRVATSLGQAIDIQSPRHLCALPLSTLLENIAGVYLPLLWGGCSMVYSAANIGMAGSSGIQPEKFLQAIERLQPETMILVPQLLSIIDEAVARGWRAPDSLKFVAVGGGRVAPAVVARSRAAGLPVYEGYGLSECASVVSLNTPQAERPASSGRVLPHVEVEVDNGELLVSGNTFLGYLNQPDSWGAKQVRTGDLGSLDDEGFLTVDGRSKNVLVSSFGRNISPEWVESELEAAGPIHQAVVVGDGMSYCSALLWTSPDCGEATLQAVIDEVNRRLPDYARVSRWQRLPEPLSVANGLLTENGRPRRAAIATACGDLIARLYSEHQESIPS</sequence>